<name>A0A8J5FT94_ZINOF</name>
<comment type="caution">
    <text evidence="1">The sequence shown here is derived from an EMBL/GenBank/DDBJ whole genome shotgun (WGS) entry which is preliminary data.</text>
</comment>
<dbReference type="Proteomes" id="UP000734854">
    <property type="component" value="Unassembled WGS sequence"/>
</dbReference>
<accession>A0A8J5FT94</accession>
<dbReference type="PANTHER" id="PTHR15907">
    <property type="entry name" value="DUF614 FAMILY PROTEIN-RELATED"/>
    <property type="match status" value="1"/>
</dbReference>
<dbReference type="NCBIfam" id="TIGR01571">
    <property type="entry name" value="A_thal_Cys_rich"/>
    <property type="match status" value="1"/>
</dbReference>
<proteinExistence type="predicted"/>
<dbReference type="InterPro" id="IPR006461">
    <property type="entry name" value="PLAC_motif_containing"/>
</dbReference>
<dbReference type="EMBL" id="JACMSC010000012">
    <property type="protein sequence ID" value="KAG6494595.1"/>
    <property type="molecule type" value="Genomic_DNA"/>
</dbReference>
<gene>
    <name evidence="1" type="ORF">ZIOFF_042355</name>
</gene>
<sequence length="203" mass="21900">MYPSKQEPYYDAPPTTNPYYGVPPPSTGVPVTAPPGTFQVQGHHQPTIGPWSTGLCDCCANPSNCCITCLCPCITFGQIAEIVDRGSTSCGASGALYALLMFLTCCSCLYSCCYRSKLRAQFGLREAPCNDCLVHCCCECCSLCQMYRELSRRGFDMSIGIQIIINISLAWEHGKAGAHGDHATAGPRHDPLNVSVWSLVLAC</sequence>
<evidence type="ECO:0000313" key="2">
    <source>
        <dbReference type="Proteomes" id="UP000734854"/>
    </source>
</evidence>
<protein>
    <submittedName>
        <fullName evidence="1">Uncharacterized protein</fullName>
    </submittedName>
</protein>
<keyword evidence="2" id="KW-1185">Reference proteome</keyword>
<evidence type="ECO:0000313" key="1">
    <source>
        <dbReference type="EMBL" id="KAG6494595.1"/>
    </source>
</evidence>
<organism evidence="1 2">
    <name type="scientific">Zingiber officinale</name>
    <name type="common">Ginger</name>
    <name type="synonym">Amomum zingiber</name>
    <dbReference type="NCBI Taxonomy" id="94328"/>
    <lineage>
        <taxon>Eukaryota</taxon>
        <taxon>Viridiplantae</taxon>
        <taxon>Streptophyta</taxon>
        <taxon>Embryophyta</taxon>
        <taxon>Tracheophyta</taxon>
        <taxon>Spermatophyta</taxon>
        <taxon>Magnoliopsida</taxon>
        <taxon>Liliopsida</taxon>
        <taxon>Zingiberales</taxon>
        <taxon>Zingiberaceae</taxon>
        <taxon>Zingiber</taxon>
    </lineage>
</organism>
<dbReference type="AlphaFoldDB" id="A0A8J5FT94"/>
<reference evidence="1 2" key="1">
    <citation type="submission" date="2020-08" db="EMBL/GenBank/DDBJ databases">
        <title>Plant Genome Project.</title>
        <authorList>
            <person name="Zhang R.-G."/>
        </authorList>
    </citation>
    <scope>NUCLEOTIDE SEQUENCE [LARGE SCALE GENOMIC DNA]</scope>
    <source>
        <tissue evidence="1">Rhizome</tissue>
    </source>
</reference>
<dbReference type="Pfam" id="PF04749">
    <property type="entry name" value="PLAC8"/>
    <property type="match status" value="1"/>
</dbReference>